<evidence type="ECO:0000256" key="1">
    <source>
        <dbReference type="SAM" id="MobiDB-lite"/>
    </source>
</evidence>
<evidence type="ECO:0000313" key="2">
    <source>
        <dbReference type="EMBL" id="CAB0040948.1"/>
    </source>
</evidence>
<dbReference type="AlphaFoldDB" id="A0A6H5IYH0"/>
<organism evidence="2 3">
    <name type="scientific">Trichogramma brassicae</name>
    <dbReference type="NCBI Taxonomy" id="86971"/>
    <lineage>
        <taxon>Eukaryota</taxon>
        <taxon>Metazoa</taxon>
        <taxon>Ecdysozoa</taxon>
        <taxon>Arthropoda</taxon>
        <taxon>Hexapoda</taxon>
        <taxon>Insecta</taxon>
        <taxon>Pterygota</taxon>
        <taxon>Neoptera</taxon>
        <taxon>Endopterygota</taxon>
        <taxon>Hymenoptera</taxon>
        <taxon>Apocrita</taxon>
        <taxon>Proctotrupomorpha</taxon>
        <taxon>Chalcidoidea</taxon>
        <taxon>Trichogrammatidae</taxon>
        <taxon>Trichogramma</taxon>
    </lineage>
</organism>
<dbReference type="EMBL" id="CADCXV010001075">
    <property type="protein sequence ID" value="CAB0040948.1"/>
    <property type="molecule type" value="Genomic_DNA"/>
</dbReference>
<gene>
    <name evidence="2" type="ORF">TBRA_LOCUS12638</name>
</gene>
<feature type="region of interest" description="Disordered" evidence="1">
    <location>
        <begin position="136"/>
        <end position="157"/>
    </location>
</feature>
<accession>A0A6H5IYH0</accession>
<name>A0A6H5IYH0_9HYME</name>
<reference evidence="2 3" key="1">
    <citation type="submission" date="2020-02" db="EMBL/GenBank/DDBJ databases">
        <authorList>
            <person name="Ferguson B K."/>
        </authorList>
    </citation>
    <scope>NUCLEOTIDE SEQUENCE [LARGE SCALE GENOMIC DNA]</scope>
</reference>
<feature type="region of interest" description="Disordered" evidence="1">
    <location>
        <begin position="52"/>
        <end position="76"/>
    </location>
</feature>
<dbReference type="Proteomes" id="UP000479190">
    <property type="component" value="Unassembled WGS sequence"/>
</dbReference>
<evidence type="ECO:0000313" key="3">
    <source>
        <dbReference type="Proteomes" id="UP000479190"/>
    </source>
</evidence>
<proteinExistence type="predicted"/>
<sequence>MASYASTQGPTGTPVAATLIVCTWGAGPTWHDVDKLVWLSKRRRFPQVDKQSEVAQEIRSYDGDVDSGDGESPLEWPTQAEIQREGVLAVRRYRCPVGRLQLESLPLQRLTNDCTRQDREDRARVDEETDLVRPVRDVEAALNGDADRGRRVKGQHT</sequence>
<keyword evidence="3" id="KW-1185">Reference proteome</keyword>
<feature type="compositionally biased region" description="Basic and acidic residues" evidence="1">
    <location>
        <begin position="136"/>
        <end position="149"/>
    </location>
</feature>
<protein>
    <submittedName>
        <fullName evidence="2">Uncharacterized protein</fullName>
    </submittedName>
</protein>